<dbReference type="PANTHER" id="PTHR16172:SF41">
    <property type="entry name" value="MAJOR FACILITATOR SUPERFAMILY DOMAIN-CONTAINING PROTEIN 6-LIKE"/>
    <property type="match status" value="1"/>
</dbReference>
<dbReference type="InterPro" id="IPR024989">
    <property type="entry name" value="MFS_assoc_dom"/>
</dbReference>
<evidence type="ECO:0000256" key="6">
    <source>
        <dbReference type="SAM" id="MobiDB-lite"/>
    </source>
</evidence>
<feature type="compositionally biased region" description="Basic and acidic residues" evidence="6">
    <location>
        <begin position="197"/>
        <end position="207"/>
    </location>
</feature>
<dbReference type="PANTHER" id="PTHR16172">
    <property type="entry name" value="MAJOR FACILITATOR SUPERFAMILY DOMAIN-CONTAINING PROTEIN 6-LIKE"/>
    <property type="match status" value="1"/>
</dbReference>
<evidence type="ECO:0000256" key="1">
    <source>
        <dbReference type="ARBA" id="ARBA00004141"/>
    </source>
</evidence>
<dbReference type="Gene3D" id="1.20.1250.20">
    <property type="entry name" value="MFS general substrate transporter like domains"/>
    <property type="match status" value="1"/>
</dbReference>
<feature type="transmembrane region" description="Helical" evidence="7">
    <location>
        <begin position="278"/>
        <end position="297"/>
    </location>
</feature>
<dbReference type="InterPro" id="IPR051717">
    <property type="entry name" value="MFS_MFSD6"/>
</dbReference>
<accession>A0A8C4X0V4</accession>
<protein>
    <recommendedName>
        <fullName evidence="8">Major facilitator superfamily associated domain-containing protein</fullName>
    </recommendedName>
</protein>
<sequence length="631" mass="67951">MASSSIWLGTSSSDRQPNIRWPMIVASLYAMLRKGAAASLFPFLTLFLSQLGLSLGQIGLVFGARALVWTAASLVLSHEVGRRCSRRFPRSLLCFSVLISIAMAAILSLAPFAIEAASDNVPNRTRSWCARPAGYWEADVSGDWMNNVRVTLKSSAYPLLTPTQISVSSALPLIGKPSSSRHKDGMKVAPSSAATKTTDEEKSDGKKVSTLMSPLISTADPSNSLIQVGGTGGNENATESDNRSKIRKRRKRRKKRWRMFSQVLNSNKADERGRWQGLHLYVFLAVLGVLLIGQTLATPLDTAADNMLHEYLQMQDATERLHEPRPWGFLGAAVASVISGIMADYGCLSFGPALLFHLYNYIGFHLIIILPILFYPLAKDPQQSGIVGLSFGGQFFKSNRVLAWDKWAIAMMVSLAVSGGVTAVVETLLAWHIVSLGGSETAVGVAIAAGSLGEMSAPLLLRISSLCLSHRHPSAPIRVALSLLLQGSALLASSLLPWPWTLPLALLVYGVSVALARRAVEPQVETYTSAPSRELPASMFLEMVSKGMGPAVSASLVGFLASSPSNVPIAFQLFAGILIAAGVSIIAATLLCPPISQNLNYSRLLADDSDNLDSEEELKDWLVQALRHSKE</sequence>
<proteinExistence type="inferred from homology"/>
<name>A0A8C4X0V4_EPTBU</name>
<reference evidence="9" key="1">
    <citation type="submission" date="2025-08" db="UniProtKB">
        <authorList>
            <consortium name="Ensembl"/>
        </authorList>
    </citation>
    <scope>IDENTIFICATION</scope>
</reference>
<keyword evidence="3 7" id="KW-0812">Transmembrane</keyword>
<evidence type="ECO:0000313" key="10">
    <source>
        <dbReference type="Proteomes" id="UP000694388"/>
    </source>
</evidence>
<evidence type="ECO:0000256" key="2">
    <source>
        <dbReference type="ARBA" id="ARBA00005241"/>
    </source>
</evidence>
<feature type="transmembrane region" description="Helical" evidence="7">
    <location>
        <begin position="92"/>
        <end position="114"/>
    </location>
</feature>
<feature type="transmembrane region" description="Helical" evidence="7">
    <location>
        <begin position="475"/>
        <end position="496"/>
    </location>
</feature>
<feature type="transmembrane region" description="Helical" evidence="7">
    <location>
        <begin position="407"/>
        <end position="431"/>
    </location>
</feature>
<feature type="transmembrane region" description="Helical" evidence="7">
    <location>
        <begin position="358"/>
        <end position="378"/>
    </location>
</feature>
<evidence type="ECO:0000256" key="4">
    <source>
        <dbReference type="ARBA" id="ARBA00022989"/>
    </source>
</evidence>
<dbReference type="AlphaFoldDB" id="A0A8C4X0V4"/>
<dbReference type="Ensembl" id="ENSEBUT00000025062.1">
    <property type="protein sequence ID" value="ENSEBUP00000024486.1"/>
    <property type="gene ID" value="ENSEBUG00000015101.1"/>
</dbReference>
<evidence type="ECO:0000256" key="5">
    <source>
        <dbReference type="ARBA" id="ARBA00023136"/>
    </source>
</evidence>
<feature type="transmembrane region" description="Helical" evidence="7">
    <location>
        <begin position="569"/>
        <end position="592"/>
    </location>
</feature>
<organism evidence="9 10">
    <name type="scientific">Eptatretus burgeri</name>
    <name type="common">Inshore hagfish</name>
    <dbReference type="NCBI Taxonomy" id="7764"/>
    <lineage>
        <taxon>Eukaryota</taxon>
        <taxon>Metazoa</taxon>
        <taxon>Chordata</taxon>
        <taxon>Craniata</taxon>
        <taxon>Vertebrata</taxon>
        <taxon>Cyclostomata</taxon>
        <taxon>Myxini</taxon>
        <taxon>Myxiniformes</taxon>
        <taxon>Myxinidae</taxon>
        <taxon>Eptatretinae</taxon>
        <taxon>Eptatretus</taxon>
    </lineage>
</organism>
<keyword evidence="4 7" id="KW-1133">Transmembrane helix</keyword>
<feature type="compositionally biased region" description="Polar residues" evidence="6">
    <location>
        <begin position="210"/>
        <end position="226"/>
    </location>
</feature>
<evidence type="ECO:0000256" key="7">
    <source>
        <dbReference type="SAM" id="Phobius"/>
    </source>
</evidence>
<reference evidence="9" key="2">
    <citation type="submission" date="2025-09" db="UniProtKB">
        <authorList>
            <consortium name="Ensembl"/>
        </authorList>
    </citation>
    <scope>IDENTIFICATION</scope>
</reference>
<keyword evidence="10" id="KW-1185">Reference proteome</keyword>
<feature type="transmembrane region" description="Helical" evidence="7">
    <location>
        <begin position="443"/>
        <end position="463"/>
    </location>
</feature>
<evidence type="ECO:0000256" key="3">
    <source>
        <dbReference type="ARBA" id="ARBA00022692"/>
    </source>
</evidence>
<dbReference type="Proteomes" id="UP000694388">
    <property type="component" value="Unplaced"/>
</dbReference>
<feature type="domain" description="Major facilitator superfamily associated" evidence="8">
    <location>
        <begin position="35"/>
        <end position="560"/>
    </location>
</feature>
<evidence type="ECO:0000259" key="8">
    <source>
        <dbReference type="Pfam" id="PF12832"/>
    </source>
</evidence>
<dbReference type="Pfam" id="PF12832">
    <property type="entry name" value="MFS_1_like"/>
    <property type="match status" value="1"/>
</dbReference>
<evidence type="ECO:0000313" key="9">
    <source>
        <dbReference type="Ensembl" id="ENSEBUP00000024486.1"/>
    </source>
</evidence>
<dbReference type="GO" id="GO:0016020">
    <property type="term" value="C:membrane"/>
    <property type="evidence" value="ECO:0007669"/>
    <property type="project" value="UniProtKB-SubCell"/>
</dbReference>
<feature type="region of interest" description="Disordered" evidence="6">
    <location>
        <begin position="177"/>
        <end position="254"/>
    </location>
</feature>
<comment type="similarity">
    <text evidence="2">Belongs to the major facilitator superfamily. MFSD6 family.</text>
</comment>
<dbReference type="SUPFAM" id="SSF103473">
    <property type="entry name" value="MFS general substrate transporter"/>
    <property type="match status" value="2"/>
</dbReference>
<dbReference type="InterPro" id="IPR036259">
    <property type="entry name" value="MFS_trans_sf"/>
</dbReference>
<comment type="subcellular location">
    <subcellularLocation>
        <location evidence="1">Membrane</location>
        <topology evidence="1">Multi-pass membrane protein</topology>
    </subcellularLocation>
</comment>
<keyword evidence="5 7" id="KW-0472">Membrane</keyword>
<feature type="compositionally biased region" description="Basic residues" evidence="6">
    <location>
        <begin position="245"/>
        <end position="254"/>
    </location>
</feature>